<evidence type="ECO:0000256" key="1">
    <source>
        <dbReference type="SAM" id="MobiDB-lite"/>
    </source>
</evidence>
<proteinExistence type="predicted"/>
<dbReference type="AlphaFoldDB" id="A0A6J2YP58"/>
<reference evidence="3" key="1">
    <citation type="submission" date="2025-08" db="UniProtKB">
        <authorList>
            <consortium name="RefSeq"/>
        </authorList>
    </citation>
    <scope>IDENTIFICATION</scope>
    <source>
        <tissue evidence="3">Gonads</tissue>
    </source>
</reference>
<dbReference type="OrthoDB" id="6780134at2759"/>
<dbReference type="Proteomes" id="UP000504635">
    <property type="component" value="Unplaced"/>
</dbReference>
<sequence>MKTTKATLQRHLNQFLRQYRKAAHFTTGQSPAQLFLGRDLRTRLNLTRPDDISAKVLEKQRAEMQFTFRTMEDGQRVYFLSGNQKLDKWLHGTISKRLGDLHYEINYQDKQIRRHIDQIRTFQGQIEVPTYDRQRHIRYYKETPTAPAARTSIREPEPPVIPGNTPHTPRIPRRSNRVIRLPMRYSPN</sequence>
<gene>
    <name evidence="3" type="primary">LOC115889860</name>
</gene>
<keyword evidence="2" id="KW-1185">Reference proteome</keyword>
<dbReference type="InterPro" id="IPR050951">
    <property type="entry name" value="Retrovirus_Pol_polyprotein"/>
</dbReference>
<evidence type="ECO:0000313" key="3">
    <source>
        <dbReference type="RefSeq" id="XP_030765798.1"/>
    </source>
</evidence>
<feature type="region of interest" description="Disordered" evidence="1">
    <location>
        <begin position="144"/>
        <end position="172"/>
    </location>
</feature>
<dbReference type="PANTHER" id="PTHR37984:SF5">
    <property type="entry name" value="PROTEIN NYNRIN-LIKE"/>
    <property type="match status" value="1"/>
</dbReference>
<dbReference type="GeneID" id="115889860"/>
<dbReference type="PANTHER" id="PTHR37984">
    <property type="entry name" value="PROTEIN CBG26694"/>
    <property type="match status" value="1"/>
</dbReference>
<organism evidence="2 3">
    <name type="scientific">Sitophilus oryzae</name>
    <name type="common">Rice weevil</name>
    <name type="synonym">Curculio oryzae</name>
    <dbReference type="NCBI Taxonomy" id="7048"/>
    <lineage>
        <taxon>Eukaryota</taxon>
        <taxon>Metazoa</taxon>
        <taxon>Ecdysozoa</taxon>
        <taxon>Arthropoda</taxon>
        <taxon>Hexapoda</taxon>
        <taxon>Insecta</taxon>
        <taxon>Pterygota</taxon>
        <taxon>Neoptera</taxon>
        <taxon>Endopterygota</taxon>
        <taxon>Coleoptera</taxon>
        <taxon>Polyphaga</taxon>
        <taxon>Cucujiformia</taxon>
        <taxon>Curculionidae</taxon>
        <taxon>Dryophthorinae</taxon>
        <taxon>Sitophilus</taxon>
    </lineage>
</organism>
<dbReference type="RefSeq" id="XP_030765798.1">
    <property type="nucleotide sequence ID" value="XM_030909938.1"/>
</dbReference>
<name>A0A6J2YP58_SITOR</name>
<dbReference type="InParanoid" id="A0A6J2YP58"/>
<accession>A0A6J2YP58</accession>
<protein>
    <submittedName>
        <fullName evidence="3">Uncharacterized protein K02A2.6-like</fullName>
    </submittedName>
</protein>
<dbReference type="KEGG" id="soy:115889860"/>
<evidence type="ECO:0000313" key="2">
    <source>
        <dbReference type="Proteomes" id="UP000504635"/>
    </source>
</evidence>